<feature type="transmembrane region" description="Helical" evidence="2">
    <location>
        <begin position="32"/>
        <end position="51"/>
    </location>
</feature>
<dbReference type="Proteomes" id="UP000800092">
    <property type="component" value="Unassembled WGS sequence"/>
</dbReference>
<gene>
    <name evidence="3" type="ORF">EV356DRAFT_510582</name>
</gene>
<reference evidence="3" key="1">
    <citation type="journal article" date="2020" name="Stud. Mycol.">
        <title>101 Dothideomycetes genomes: a test case for predicting lifestyles and emergence of pathogens.</title>
        <authorList>
            <person name="Haridas S."/>
            <person name="Albert R."/>
            <person name="Binder M."/>
            <person name="Bloem J."/>
            <person name="Labutti K."/>
            <person name="Salamov A."/>
            <person name="Andreopoulos B."/>
            <person name="Baker S."/>
            <person name="Barry K."/>
            <person name="Bills G."/>
            <person name="Bluhm B."/>
            <person name="Cannon C."/>
            <person name="Castanera R."/>
            <person name="Culley D."/>
            <person name="Daum C."/>
            <person name="Ezra D."/>
            <person name="Gonzalez J."/>
            <person name="Henrissat B."/>
            <person name="Kuo A."/>
            <person name="Liang C."/>
            <person name="Lipzen A."/>
            <person name="Lutzoni F."/>
            <person name="Magnuson J."/>
            <person name="Mondo S."/>
            <person name="Nolan M."/>
            <person name="Ohm R."/>
            <person name="Pangilinan J."/>
            <person name="Park H.-J."/>
            <person name="Ramirez L."/>
            <person name="Alfaro M."/>
            <person name="Sun H."/>
            <person name="Tritt A."/>
            <person name="Yoshinaga Y."/>
            <person name="Zwiers L.-H."/>
            <person name="Turgeon B."/>
            <person name="Goodwin S."/>
            <person name="Spatafora J."/>
            <person name="Crous P."/>
            <person name="Grigoriev I."/>
        </authorList>
    </citation>
    <scope>NUCLEOTIDE SEQUENCE</scope>
    <source>
        <strain evidence="3">Tuck. ex Michener</strain>
    </source>
</reference>
<protein>
    <submittedName>
        <fullName evidence="3">Uncharacterized protein</fullName>
    </submittedName>
</protein>
<accession>A0A6A6HI33</accession>
<dbReference type="PANTHER" id="PTHR33365">
    <property type="entry name" value="YALI0B05434P"/>
    <property type="match status" value="1"/>
</dbReference>
<keyword evidence="2" id="KW-0472">Membrane</keyword>
<dbReference type="AlphaFoldDB" id="A0A6A6HI33"/>
<organism evidence="3 4">
    <name type="scientific">Viridothelium virens</name>
    <name type="common">Speckled blister lichen</name>
    <name type="synonym">Trypethelium virens</name>
    <dbReference type="NCBI Taxonomy" id="1048519"/>
    <lineage>
        <taxon>Eukaryota</taxon>
        <taxon>Fungi</taxon>
        <taxon>Dikarya</taxon>
        <taxon>Ascomycota</taxon>
        <taxon>Pezizomycotina</taxon>
        <taxon>Dothideomycetes</taxon>
        <taxon>Dothideomycetes incertae sedis</taxon>
        <taxon>Trypetheliales</taxon>
        <taxon>Trypetheliaceae</taxon>
        <taxon>Viridothelium</taxon>
    </lineage>
</organism>
<evidence type="ECO:0000313" key="3">
    <source>
        <dbReference type="EMBL" id="KAF2237621.1"/>
    </source>
</evidence>
<sequence length="251" mass="29092">MDTKFVPLSQDDTFEDGQESVEKQTSHWSGHLWKILIILLIFTNLATWAFLSGHGRMRAPQDYAQTLRQKTLWTSFWWHTNYSPLNHTESDELWENIMPQHGFIAVDRHWAADHHWPISMYLPSDHSKGVYLLEAYHQLHCLRIIRKTFWEAIENRPFTYHPSSHMEHCFDALRQSAICNADNTPLYTFGDKTAGDGQLHQCYDWNELREYATANTACYRDSIGDIPLGDHFGHCDDGIDGVEVLGGQGKQ</sequence>
<evidence type="ECO:0000256" key="1">
    <source>
        <dbReference type="ARBA" id="ARBA00035112"/>
    </source>
</evidence>
<dbReference type="EMBL" id="ML991779">
    <property type="protein sequence ID" value="KAF2237621.1"/>
    <property type="molecule type" value="Genomic_DNA"/>
</dbReference>
<dbReference type="PANTHER" id="PTHR33365:SF6">
    <property type="entry name" value="OXIDASE USTYA"/>
    <property type="match status" value="1"/>
</dbReference>
<evidence type="ECO:0000313" key="4">
    <source>
        <dbReference type="Proteomes" id="UP000800092"/>
    </source>
</evidence>
<dbReference type="InterPro" id="IPR021765">
    <property type="entry name" value="UstYa-like"/>
</dbReference>
<name>A0A6A6HI33_VIRVR</name>
<evidence type="ECO:0000256" key="2">
    <source>
        <dbReference type="SAM" id="Phobius"/>
    </source>
</evidence>
<dbReference type="OrthoDB" id="3687641at2759"/>
<keyword evidence="2" id="KW-0812">Transmembrane</keyword>
<keyword evidence="4" id="KW-1185">Reference proteome</keyword>
<dbReference type="Pfam" id="PF11807">
    <property type="entry name" value="UstYa"/>
    <property type="match status" value="1"/>
</dbReference>
<proteinExistence type="inferred from homology"/>
<keyword evidence="2" id="KW-1133">Transmembrane helix</keyword>
<dbReference type="GO" id="GO:0043386">
    <property type="term" value="P:mycotoxin biosynthetic process"/>
    <property type="evidence" value="ECO:0007669"/>
    <property type="project" value="InterPro"/>
</dbReference>
<comment type="similarity">
    <text evidence="1">Belongs to the ustYa family.</text>
</comment>